<sequence length="173" mass="19102">METIMTLVIEESDNISFDLLSPHLDSIKKDNEEVLPIARKLGETVLKNCKTKVKPYLVQAVRTTVDYNEVLASICQDTSDSLEKNGACVTDEHKEDKGKPAKLSLEESTQVVKEEVKEAAHLPQDNRDGNKSSKSVTNNGVARVGEDGTFADSKSIKKKEDTDRHGHSKGLHN</sequence>
<dbReference type="Proteomes" id="UP001177021">
    <property type="component" value="Unassembled WGS sequence"/>
</dbReference>
<name>A0ACB0KA89_TRIPR</name>
<keyword evidence="2" id="KW-1185">Reference proteome</keyword>
<reference evidence="1" key="1">
    <citation type="submission" date="2023-10" db="EMBL/GenBank/DDBJ databases">
        <authorList>
            <person name="Rodriguez Cubillos JULIANA M."/>
            <person name="De Vega J."/>
        </authorList>
    </citation>
    <scope>NUCLEOTIDE SEQUENCE</scope>
</reference>
<accession>A0ACB0KA89</accession>
<organism evidence="1 2">
    <name type="scientific">Trifolium pratense</name>
    <name type="common">Red clover</name>
    <dbReference type="NCBI Taxonomy" id="57577"/>
    <lineage>
        <taxon>Eukaryota</taxon>
        <taxon>Viridiplantae</taxon>
        <taxon>Streptophyta</taxon>
        <taxon>Embryophyta</taxon>
        <taxon>Tracheophyta</taxon>
        <taxon>Spermatophyta</taxon>
        <taxon>Magnoliopsida</taxon>
        <taxon>eudicotyledons</taxon>
        <taxon>Gunneridae</taxon>
        <taxon>Pentapetalae</taxon>
        <taxon>rosids</taxon>
        <taxon>fabids</taxon>
        <taxon>Fabales</taxon>
        <taxon>Fabaceae</taxon>
        <taxon>Papilionoideae</taxon>
        <taxon>50 kb inversion clade</taxon>
        <taxon>NPAAA clade</taxon>
        <taxon>Hologalegina</taxon>
        <taxon>IRL clade</taxon>
        <taxon>Trifolieae</taxon>
        <taxon>Trifolium</taxon>
    </lineage>
</organism>
<dbReference type="EMBL" id="CASHSV030000206">
    <property type="protein sequence ID" value="CAJ2653278.1"/>
    <property type="molecule type" value="Genomic_DNA"/>
</dbReference>
<comment type="caution">
    <text evidence="1">The sequence shown here is derived from an EMBL/GenBank/DDBJ whole genome shotgun (WGS) entry which is preliminary data.</text>
</comment>
<protein>
    <submittedName>
        <fullName evidence="1">Uncharacterized protein</fullName>
    </submittedName>
</protein>
<proteinExistence type="predicted"/>
<evidence type="ECO:0000313" key="2">
    <source>
        <dbReference type="Proteomes" id="UP001177021"/>
    </source>
</evidence>
<evidence type="ECO:0000313" key="1">
    <source>
        <dbReference type="EMBL" id="CAJ2653278.1"/>
    </source>
</evidence>
<gene>
    <name evidence="1" type="ORF">MILVUS5_LOCUS20652</name>
</gene>